<dbReference type="NCBIfam" id="NF038353">
    <property type="entry name" value="FxLYD_dom"/>
    <property type="match status" value="1"/>
</dbReference>
<name>A0ABT7Y2Y8_9VIBR</name>
<dbReference type="InterPro" id="IPR047676">
    <property type="entry name" value="FxLYD_dom"/>
</dbReference>
<feature type="signal peptide" evidence="1">
    <location>
        <begin position="1"/>
        <end position="20"/>
    </location>
</feature>
<keyword evidence="1" id="KW-0732">Signal</keyword>
<evidence type="ECO:0000313" key="2">
    <source>
        <dbReference type="EMBL" id="MDN2482410.1"/>
    </source>
</evidence>
<dbReference type="RefSeq" id="WP_289962361.1">
    <property type="nucleotide sequence ID" value="NZ_JAUEOZ010000001.1"/>
</dbReference>
<reference evidence="2" key="1">
    <citation type="submission" date="2024-05" db="EMBL/GenBank/DDBJ databases">
        <title>Genome Sequences of Four Agar- Degrading Marine Bacteria.</title>
        <authorList>
            <person name="Phillips E.K."/>
            <person name="Shaffer J.C."/>
            <person name="Henson M.W."/>
            <person name="Temperton B."/>
            <person name="Thrash C.J."/>
            <person name="Martin M.O."/>
        </authorList>
    </citation>
    <scope>NUCLEOTIDE SEQUENCE</scope>
    <source>
        <strain evidence="2">EKP203</strain>
    </source>
</reference>
<feature type="chain" id="PRO_5045880534" evidence="1">
    <location>
        <begin position="21"/>
        <end position="192"/>
    </location>
</feature>
<comment type="caution">
    <text evidence="2">The sequence shown here is derived from an EMBL/GenBank/DDBJ whole genome shotgun (WGS) entry which is preliminary data.</text>
</comment>
<dbReference type="InterPro" id="IPR021501">
    <property type="entry name" value="DUF3157"/>
</dbReference>
<organism evidence="2 3">
    <name type="scientific">Vibrio agarivorans</name>
    <dbReference type="NCBI Taxonomy" id="153622"/>
    <lineage>
        <taxon>Bacteria</taxon>
        <taxon>Pseudomonadati</taxon>
        <taxon>Pseudomonadota</taxon>
        <taxon>Gammaproteobacteria</taxon>
        <taxon>Vibrionales</taxon>
        <taxon>Vibrionaceae</taxon>
        <taxon>Vibrio</taxon>
    </lineage>
</organism>
<proteinExistence type="predicted"/>
<sequence length="192" mass="20634">MKFALSAALLAYSASFGAFAAQTVTLEDGRQIMLKDDFTWHYVKPEVSQAEEVREVASTTPAVAAAPVVTLPSTSAFTVGDSKPTLQVSNAGIDLVLGPASYQKGAVTFPTAVTNQSTQSVILVTVEITLYDTAGNQVGKQSADAWLAIKRLADTYLRPKQATQGRELTIAAPKLEQYQIHAEITEVKTRSW</sequence>
<protein>
    <submittedName>
        <fullName evidence="2">DUF3157 family protein</fullName>
    </submittedName>
</protein>
<evidence type="ECO:0000256" key="1">
    <source>
        <dbReference type="SAM" id="SignalP"/>
    </source>
</evidence>
<dbReference type="EMBL" id="JAUEOZ010000001">
    <property type="protein sequence ID" value="MDN2482410.1"/>
    <property type="molecule type" value="Genomic_DNA"/>
</dbReference>
<evidence type="ECO:0000313" key="3">
    <source>
        <dbReference type="Proteomes" id="UP001169719"/>
    </source>
</evidence>
<dbReference type="Proteomes" id="UP001169719">
    <property type="component" value="Unassembled WGS sequence"/>
</dbReference>
<dbReference type="Pfam" id="PF11355">
    <property type="entry name" value="DUF3157"/>
    <property type="match status" value="1"/>
</dbReference>
<keyword evidence="3" id="KW-1185">Reference proteome</keyword>
<accession>A0ABT7Y2Y8</accession>
<gene>
    <name evidence="2" type="ORF">QWJ08_13760</name>
</gene>